<dbReference type="GO" id="GO:0006355">
    <property type="term" value="P:regulation of DNA-templated transcription"/>
    <property type="evidence" value="ECO:0007669"/>
    <property type="project" value="InterPro"/>
</dbReference>
<evidence type="ECO:0000313" key="11">
    <source>
        <dbReference type="Proteomes" id="UP000281975"/>
    </source>
</evidence>
<dbReference type="SMART" id="SM00382">
    <property type="entry name" value="AAA"/>
    <property type="match status" value="1"/>
</dbReference>
<dbReference type="PROSITE" id="PS50045">
    <property type="entry name" value="SIGMA54_INTERACT_4"/>
    <property type="match status" value="1"/>
</dbReference>
<dbReference type="GO" id="GO:0003677">
    <property type="term" value="F:DNA binding"/>
    <property type="evidence" value="ECO:0007669"/>
    <property type="project" value="UniProtKB-KW"/>
</dbReference>
<dbReference type="InterPro" id="IPR025662">
    <property type="entry name" value="Sigma_54_int_dom_ATP-bd_1"/>
</dbReference>
<reference evidence="10 11" key="1">
    <citation type="submission" date="2018-10" db="EMBL/GenBank/DDBJ databases">
        <title>Genomic Encyclopedia of Type Strains, Phase IV (KMG-IV): sequencing the most valuable type-strain genomes for metagenomic binning, comparative biology and taxonomic classification.</title>
        <authorList>
            <person name="Goeker M."/>
        </authorList>
    </citation>
    <scope>NUCLEOTIDE SEQUENCE [LARGE SCALE GENOMIC DNA]</scope>
    <source>
        <strain evidence="10 11">DSM 23229</strain>
    </source>
</reference>
<name>A0A420WW01_9GAMM</name>
<dbReference type="Gene3D" id="3.30.450.20">
    <property type="entry name" value="PAS domain"/>
    <property type="match status" value="1"/>
</dbReference>
<evidence type="ECO:0000256" key="1">
    <source>
        <dbReference type="ARBA" id="ARBA00022741"/>
    </source>
</evidence>
<organism evidence="10 11">
    <name type="scientific">Kushneria sinocarnis</name>
    <dbReference type="NCBI Taxonomy" id="595502"/>
    <lineage>
        <taxon>Bacteria</taxon>
        <taxon>Pseudomonadati</taxon>
        <taxon>Pseudomonadota</taxon>
        <taxon>Gammaproteobacteria</taxon>
        <taxon>Oceanospirillales</taxon>
        <taxon>Halomonadaceae</taxon>
        <taxon>Kushneria</taxon>
    </lineage>
</organism>
<keyword evidence="1" id="KW-0547">Nucleotide-binding</keyword>
<evidence type="ECO:0000256" key="2">
    <source>
        <dbReference type="ARBA" id="ARBA00022797"/>
    </source>
</evidence>
<feature type="domain" description="Sigma-54 factor interaction" evidence="9">
    <location>
        <begin position="157"/>
        <end position="368"/>
    </location>
</feature>
<dbReference type="EMBL" id="RBIN01000005">
    <property type="protein sequence ID" value="RKR03306.1"/>
    <property type="molecule type" value="Genomic_DNA"/>
</dbReference>
<dbReference type="InterPro" id="IPR030828">
    <property type="entry name" value="HTH_TyrR"/>
</dbReference>
<dbReference type="SUPFAM" id="SSF55785">
    <property type="entry name" value="PYP-like sensor domain (PAS domain)"/>
    <property type="match status" value="1"/>
</dbReference>
<gene>
    <name evidence="10" type="ORF">C7446_1827</name>
</gene>
<evidence type="ECO:0000259" key="9">
    <source>
        <dbReference type="PROSITE" id="PS50045"/>
    </source>
</evidence>
<dbReference type="SUPFAM" id="SSF52540">
    <property type="entry name" value="P-loop containing nucleoside triphosphate hydrolases"/>
    <property type="match status" value="1"/>
</dbReference>
<evidence type="ECO:0000313" key="10">
    <source>
        <dbReference type="EMBL" id="RKR03306.1"/>
    </source>
</evidence>
<evidence type="ECO:0000256" key="8">
    <source>
        <dbReference type="SAM" id="MobiDB-lite"/>
    </source>
</evidence>
<keyword evidence="2" id="KW-0058">Aromatic hydrocarbons catabolism</keyword>
<keyword evidence="11" id="KW-1185">Reference proteome</keyword>
<dbReference type="PROSITE" id="PS00688">
    <property type="entry name" value="SIGMA54_INTERACT_3"/>
    <property type="match status" value="1"/>
</dbReference>
<dbReference type="Gene3D" id="1.10.8.60">
    <property type="match status" value="1"/>
</dbReference>
<dbReference type="AlphaFoldDB" id="A0A420WW01"/>
<dbReference type="InterPro" id="IPR025944">
    <property type="entry name" value="Sigma_54_int_dom_CS"/>
</dbReference>
<evidence type="ECO:0000256" key="4">
    <source>
        <dbReference type="ARBA" id="ARBA00023015"/>
    </source>
</evidence>
<evidence type="ECO:0000256" key="6">
    <source>
        <dbReference type="ARBA" id="ARBA00023163"/>
    </source>
</evidence>
<dbReference type="Proteomes" id="UP000281975">
    <property type="component" value="Unassembled WGS sequence"/>
</dbReference>
<dbReference type="GO" id="GO:0005524">
    <property type="term" value="F:ATP binding"/>
    <property type="evidence" value="ECO:0007669"/>
    <property type="project" value="UniProtKB-KW"/>
</dbReference>
<dbReference type="PROSITE" id="PS00676">
    <property type="entry name" value="SIGMA54_INTERACT_2"/>
    <property type="match status" value="1"/>
</dbReference>
<dbReference type="InterPro" id="IPR025943">
    <property type="entry name" value="Sigma_54_int_dom_ATP-bd_2"/>
</dbReference>
<keyword evidence="5" id="KW-0238">DNA-binding</keyword>
<dbReference type="Gene3D" id="1.10.10.60">
    <property type="entry name" value="Homeodomain-like"/>
    <property type="match status" value="1"/>
</dbReference>
<accession>A0A420WW01</accession>
<dbReference type="InterPro" id="IPR035965">
    <property type="entry name" value="PAS-like_dom_sf"/>
</dbReference>
<keyword evidence="4" id="KW-0805">Transcription regulation</keyword>
<dbReference type="InterPro" id="IPR058031">
    <property type="entry name" value="AAA_lid_NorR"/>
</dbReference>
<dbReference type="Pfam" id="PF25601">
    <property type="entry name" value="AAA_lid_14"/>
    <property type="match status" value="1"/>
</dbReference>
<dbReference type="InterPro" id="IPR009057">
    <property type="entry name" value="Homeodomain-like_sf"/>
</dbReference>
<evidence type="ECO:0000256" key="3">
    <source>
        <dbReference type="ARBA" id="ARBA00022840"/>
    </source>
</evidence>
<sequence>MTAHPHRLTPATEHIDSALLTTLLATTHDHLLITDGEGRILRASPSCGAVYGLTVEALCETTVAELERRGVLAPSVTLRVLATRCPQRVMQTTPTGRQVLAEAHPVFIGDELVRIISRSRDTTDLRHLQEEYVQLTRHLSAQLRHSGDTADEADPGFEAHSRAMQEVRGLLRRVADTDATVLLLGESGVGKTLLARQLHRWSSRRDGPFIDINCGAIPEGLFEAEMFGSMPGAFSGAPPRGRPGLLEQAEGGTLLLDEIGELPLGDTQPRRLDFRLIVATHQDLASRVEAGSFRLDLFYRLNVVPVSIPPLRERREEIPALVERHMSRLGERYGETRVVDESLWGYLMGHDWPGNVRELENFLERRWLAGSDTPGRIGETGTAAPADDTVSGAEPMPPTLAEALARTERACLEQAARDAGSTYEVARRLGISQPGAVRKLRKHGIKLTGHHA</sequence>
<dbReference type="InterPro" id="IPR003593">
    <property type="entry name" value="AAA+_ATPase"/>
</dbReference>
<dbReference type="PROSITE" id="PS00675">
    <property type="entry name" value="SIGMA54_INTERACT_1"/>
    <property type="match status" value="1"/>
</dbReference>
<dbReference type="InterPro" id="IPR002078">
    <property type="entry name" value="Sigma_54_int"/>
</dbReference>
<keyword evidence="6" id="KW-0804">Transcription</keyword>
<evidence type="ECO:0000256" key="7">
    <source>
        <dbReference type="ARBA" id="ARBA00029500"/>
    </source>
</evidence>
<protein>
    <recommendedName>
        <fullName evidence="7">HTH-type transcriptional regulatory protein TyrR</fullName>
    </recommendedName>
</protein>
<dbReference type="PANTHER" id="PTHR32071">
    <property type="entry name" value="TRANSCRIPTIONAL REGULATORY PROTEIN"/>
    <property type="match status" value="1"/>
</dbReference>
<dbReference type="SUPFAM" id="SSF46689">
    <property type="entry name" value="Homeodomain-like"/>
    <property type="match status" value="1"/>
</dbReference>
<dbReference type="CDD" id="cd00009">
    <property type="entry name" value="AAA"/>
    <property type="match status" value="1"/>
</dbReference>
<dbReference type="Gene3D" id="3.40.50.300">
    <property type="entry name" value="P-loop containing nucleotide triphosphate hydrolases"/>
    <property type="match status" value="1"/>
</dbReference>
<dbReference type="OrthoDB" id="9804019at2"/>
<dbReference type="Pfam" id="PF00158">
    <property type="entry name" value="Sigma54_activat"/>
    <property type="match status" value="1"/>
</dbReference>
<keyword evidence="3" id="KW-0067">ATP-binding</keyword>
<feature type="region of interest" description="Disordered" evidence="8">
    <location>
        <begin position="373"/>
        <end position="396"/>
    </location>
</feature>
<proteinExistence type="predicted"/>
<dbReference type="Pfam" id="PF18024">
    <property type="entry name" value="HTH_50"/>
    <property type="match status" value="1"/>
</dbReference>
<evidence type="ECO:0000256" key="5">
    <source>
        <dbReference type="ARBA" id="ARBA00023125"/>
    </source>
</evidence>
<comment type="caution">
    <text evidence="10">The sequence shown here is derived from an EMBL/GenBank/DDBJ whole genome shotgun (WGS) entry which is preliminary data.</text>
</comment>
<dbReference type="InterPro" id="IPR027417">
    <property type="entry name" value="P-loop_NTPase"/>
</dbReference>